<name>A0AAV7W470_PLEWA</name>
<dbReference type="Proteomes" id="UP001066276">
    <property type="component" value="Chromosome 1_2"/>
</dbReference>
<keyword evidence="3" id="KW-1185">Reference proteome</keyword>
<protein>
    <submittedName>
        <fullName evidence="2">Uncharacterized protein</fullName>
    </submittedName>
</protein>
<proteinExistence type="predicted"/>
<gene>
    <name evidence="2" type="ORF">NDU88_003161</name>
</gene>
<comment type="caution">
    <text evidence="2">The sequence shown here is derived from an EMBL/GenBank/DDBJ whole genome shotgun (WGS) entry which is preliminary data.</text>
</comment>
<reference evidence="2" key="1">
    <citation type="journal article" date="2022" name="bioRxiv">
        <title>Sequencing and chromosome-scale assembly of the giantPleurodeles waltlgenome.</title>
        <authorList>
            <person name="Brown T."/>
            <person name="Elewa A."/>
            <person name="Iarovenko S."/>
            <person name="Subramanian E."/>
            <person name="Araus A.J."/>
            <person name="Petzold A."/>
            <person name="Susuki M."/>
            <person name="Suzuki K.-i.T."/>
            <person name="Hayashi T."/>
            <person name="Toyoda A."/>
            <person name="Oliveira C."/>
            <person name="Osipova E."/>
            <person name="Leigh N.D."/>
            <person name="Simon A."/>
            <person name="Yun M.H."/>
        </authorList>
    </citation>
    <scope>NUCLEOTIDE SEQUENCE</scope>
    <source>
        <strain evidence="2">20211129_DDA</strain>
        <tissue evidence="2">Liver</tissue>
    </source>
</reference>
<evidence type="ECO:0000256" key="1">
    <source>
        <dbReference type="SAM" id="MobiDB-lite"/>
    </source>
</evidence>
<sequence length="68" mass="6917">MGVRALEHGAGSSRATHSVCGSARSYPGPGAPVQASPGGPGLGRHFDLRVGSGRGKRPEPTPHRFASQ</sequence>
<feature type="region of interest" description="Disordered" evidence="1">
    <location>
        <begin position="1"/>
        <end position="68"/>
    </location>
</feature>
<dbReference type="AlphaFoldDB" id="A0AAV7W470"/>
<accession>A0AAV7W470</accession>
<dbReference type="EMBL" id="JANPWB010000002">
    <property type="protein sequence ID" value="KAJ1207771.1"/>
    <property type="molecule type" value="Genomic_DNA"/>
</dbReference>
<evidence type="ECO:0000313" key="2">
    <source>
        <dbReference type="EMBL" id="KAJ1207771.1"/>
    </source>
</evidence>
<evidence type="ECO:0000313" key="3">
    <source>
        <dbReference type="Proteomes" id="UP001066276"/>
    </source>
</evidence>
<organism evidence="2 3">
    <name type="scientific">Pleurodeles waltl</name>
    <name type="common">Iberian ribbed newt</name>
    <dbReference type="NCBI Taxonomy" id="8319"/>
    <lineage>
        <taxon>Eukaryota</taxon>
        <taxon>Metazoa</taxon>
        <taxon>Chordata</taxon>
        <taxon>Craniata</taxon>
        <taxon>Vertebrata</taxon>
        <taxon>Euteleostomi</taxon>
        <taxon>Amphibia</taxon>
        <taxon>Batrachia</taxon>
        <taxon>Caudata</taxon>
        <taxon>Salamandroidea</taxon>
        <taxon>Salamandridae</taxon>
        <taxon>Pleurodelinae</taxon>
        <taxon>Pleurodeles</taxon>
    </lineage>
</organism>